<dbReference type="Gene3D" id="3.80.10.10">
    <property type="entry name" value="Ribonuclease Inhibitor"/>
    <property type="match status" value="1"/>
</dbReference>
<accession>A0AAD4BXG4</accession>
<name>A0AAD4BXG4_BOLED</name>
<proteinExistence type="predicted"/>
<evidence type="ECO:0000313" key="3">
    <source>
        <dbReference type="Proteomes" id="UP001194468"/>
    </source>
</evidence>
<dbReference type="Pfam" id="PF12937">
    <property type="entry name" value="F-box-like"/>
    <property type="match status" value="1"/>
</dbReference>
<dbReference type="InterPro" id="IPR032675">
    <property type="entry name" value="LRR_dom_sf"/>
</dbReference>
<reference evidence="2" key="2">
    <citation type="journal article" date="2020" name="Nat. Commun.">
        <title>Large-scale genome sequencing of mycorrhizal fungi provides insights into the early evolution of symbiotic traits.</title>
        <authorList>
            <person name="Miyauchi S."/>
            <person name="Kiss E."/>
            <person name="Kuo A."/>
            <person name="Drula E."/>
            <person name="Kohler A."/>
            <person name="Sanchez-Garcia M."/>
            <person name="Morin E."/>
            <person name="Andreopoulos B."/>
            <person name="Barry K.W."/>
            <person name="Bonito G."/>
            <person name="Buee M."/>
            <person name="Carver A."/>
            <person name="Chen C."/>
            <person name="Cichocki N."/>
            <person name="Clum A."/>
            <person name="Culley D."/>
            <person name="Crous P.W."/>
            <person name="Fauchery L."/>
            <person name="Girlanda M."/>
            <person name="Hayes R.D."/>
            <person name="Keri Z."/>
            <person name="LaButti K."/>
            <person name="Lipzen A."/>
            <person name="Lombard V."/>
            <person name="Magnuson J."/>
            <person name="Maillard F."/>
            <person name="Murat C."/>
            <person name="Nolan M."/>
            <person name="Ohm R.A."/>
            <person name="Pangilinan J."/>
            <person name="Pereira M.F."/>
            <person name="Perotto S."/>
            <person name="Peter M."/>
            <person name="Pfister S."/>
            <person name="Riley R."/>
            <person name="Sitrit Y."/>
            <person name="Stielow J.B."/>
            <person name="Szollosi G."/>
            <person name="Zifcakova L."/>
            <person name="Stursova M."/>
            <person name="Spatafora J.W."/>
            <person name="Tedersoo L."/>
            <person name="Vaario L.M."/>
            <person name="Yamada A."/>
            <person name="Yan M."/>
            <person name="Wang P."/>
            <person name="Xu J."/>
            <person name="Bruns T."/>
            <person name="Baldrian P."/>
            <person name="Vilgalys R."/>
            <person name="Dunand C."/>
            <person name="Henrissat B."/>
            <person name="Grigoriev I.V."/>
            <person name="Hibbett D."/>
            <person name="Nagy L.G."/>
            <person name="Martin F.M."/>
        </authorList>
    </citation>
    <scope>NUCLEOTIDE SEQUENCE</scope>
    <source>
        <strain evidence="2">BED1</strain>
    </source>
</reference>
<protein>
    <recommendedName>
        <fullName evidence="1">F-box domain-containing protein</fullName>
    </recommendedName>
</protein>
<evidence type="ECO:0000313" key="2">
    <source>
        <dbReference type="EMBL" id="KAF8442049.1"/>
    </source>
</evidence>
<feature type="domain" description="F-box" evidence="1">
    <location>
        <begin position="8"/>
        <end position="51"/>
    </location>
</feature>
<gene>
    <name evidence="2" type="ORF">L210DRAFT_3644228</name>
</gene>
<evidence type="ECO:0000259" key="1">
    <source>
        <dbReference type="Pfam" id="PF12937"/>
    </source>
</evidence>
<organism evidence="2 3">
    <name type="scientific">Boletus edulis BED1</name>
    <dbReference type="NCBI Taxonomy" id="1328754"/>
    <lineage>
        <taxon>Eukaryota</taxon>
        <taxon>Fungi</taxon>
        <taxon>Dikarya</taxon>
        <taxon>Basidiomycota</taxon>
        <taxon>Agaricomycotina</taxon>
        <taxon>Agaricomycetes</taxon>
        <taxon>Agaricomycetidae</taxon>
        <taxon>Boletales</taxon>
        <taxon>Boletineae</taxon>
        <taxon>Boletaceae</taxon>
        <taxon>Boletoideae</taxon>
        <taxon>Boletus</taxon>
    </lineage>
</organism>
<keyword evidence="3" id="KW-1185">Reference proteome</keyword>
<dbReference type="AlphaFoldDB" id="A0AAD4BXG4"/>
<sequence>MHHALEISEILLNIFHHCYSGLFRDTSTLASLATTCRAFKEPALDVLWEEMRCGSPLARCIPEAFYQLPGKKLYSFSRPLTQSEWDILLSYTHRIRIIVDIYNGLDWESVGTILFNPPTTRPLFPSVQTLHFEYTKETMPLLRLPLQSLVYLDVYFQNQCLLQQSLKSFPNFSNNFRKLRVFVRQLLGVVTFSRIESNYTICRWQNLTSVVCSQFALDAHELVHLSRMPALTKLDFTANTTLPPFDTPLFFANLHDMTLRSESLEPISQLLFQIQLPVITGFTAYIINCPSRRHLPPFWAGFQTASSGDTIKSMWFSQPPSSSNDILRSKAIQLSLEDLRPSMAFSNLRVMYFNLGWSVGLMDSNLLTLISAWPRLERLSINPGWGWNAKGGGVTPNGLLRLLEACPSLSFSALAIDTRGYTERSRSEESPGLISPRPFAIDVLDSVIEVETVPAIAAFFSGIVSCHTLILRAWGDHWQEVHKSVRDAAAQCS</sequence>
<reference evidence="2" key="1">
    <citation type="submission" date="2019-10" db="EMBL/GenBank/DDBJ databases">
        <authorList>
            <consortium name="DOE Joint Genome Institute"/>
            <person name="Kuo A."/>
            <person name="Miyauchi S."/>
            <person name="Kiss E."/>
            <person name="Drula E."/>
            <person name="Kohler A."/>
            <person name="Sanchez-Garcia M."/>
            <person name="Andreopoulos B."/>
            <person name="Barry K.W."/>
            <person name="Bonito G."/>
            <person name="Buee M."/>
            <person name="Carver A."/>
            <person name="Chen C."/>
            <person name="Cichocki N."/>
            <person name="Clum A."/>
            <person name="Culley D."/>
            <person name="Crous P.W."/>
            <person name="Fauchery L."/>
            <person name="Girlanda M."/>
            <person name="Hayes R."/>
            <person name="Keri Z."/>
            <person name="LaButti K."/>
            <person name="Lipzen A."/>
            <person name="Lombard V."/>
            <person name="Magnuson J."/>
            <person name="Maillard F."/>
            <person name="Morin E."/>
            <person name="Murat C."/>
            <person name="Nolan M."/>
            <person name="Ohm R."/>
            <person name="Pangilinan J."/>
            <person name="Pereira M."/>
            <person name="Perotto S."/>
            <person name="Peter M."/>
            <person name="Riley R."/>
            <person name="Sitrit Y."/>
            <person name="Stielow B."/>
            <person name="Szollosi G."/>
            <person name="Zifcakova L."/>
            <person name="Stursova M."/>
            <person name="Spatafora J.W."/>
            <person name="Tedersoo L."/>
            <person name="Vaario L.-M."/>
            <person name="Yamada A."/>
            <person name="Yan M."/>
            <person name="Wang P."/>
            <person name="Xu J."/>
            <person name="Bruns T."/>
            <person name="Baldrian P."/>
            <person name="Vilgalys R."/>
            <person name="Henrissat B."/>
            <person name="Grigoriev I.V."/>
            <person name="Hibbett D."/>
            <person name="Nagy L.G."/>
            <person name="Martin F.M."/>
        </authorList>
    </citation>
    <scope>NUCLEOTIDE SEQUENCE</scope>
    <source>
        <strain evidence="2">BED1</strain>
    </source>
</reference>
<comment type="caution">
    <text evidence="2">The sequence shown here is derived from an EMBL/GenBank/DDBJ whole genome shotgun (WGS) entry which is preliminary data.</text>
</comment>
<dbReference type="Proteomes" id="UP001194468">
    <property type="component" value="Unassembled WGS sequence"/>
</dbReference>
<dbReference type="EMBL" id="WHUW01000009">
    <property type="protein sequence ID" value="KAF8442049.1"/>
    <property type="molecule type" value="Genomic_DNA"/>
</dbReference>
<dbReference type="InterPro" id="IPR001810">
    <property type="entry name" value="F-box_dom"/>
</dbReference>